<evidence type="ECO:0000313" key="3">
    <source>
        <dbReference type="Proteomes" id="UP000248745"/>
    </source>
</evidence>
<keyword evidence="3" id="KW-1185">Reference proteome</keyword>
<accession>A0A2W2BWH7</accession>
<proteinExistence type="predicted"/>
<feature type="signal peptide" evidence="1">
    <location>
        <begin position="1"/>
        <end position="22"/>
    </location>
</feature>
<gene>
    <name evidence="2" type="ORF">DN068_14830</name>
</gene>
<evidence type="ECO:0000256" key="1">
    <source>
        <dbReference type="SAM" id="SignalP"/>
    </source>
</evidence>
<reference evidence="2 3" key="1">
    <citation type="submission" date="2018-06" db="EMBL/GenBank/DDBJ databases">
        <title>Mucibacter soli gen. nov., sp. nov., a new member of the family Chitinophagaceae producing mucin.</title>
        <authorList>
            <person name="Kim M.-K."/>
            <person name="Park S."/>
            <person name="Kim T.-S."/>
            <person name="Joung Y."/>
            <person name="Han J.-H."/>
            <person name="Kim S.B."/>
        </authorList>
    </citation>
    <scope>NUCLEOTIDE SEQUENCE [LARGE SCALE GENOMIC DNA]</scope>
    <source>
        <strain evidence="2 3">R1-15</strain>
    </source>
</reference>
<dbReference type="RefSeq" id="WP_110999715.1">
    <property type="nucleotide sequence ID" value="NZ_QKTW01000019.1"/>
</dbReference>
<dbReference type="Proteomes" id="UP000248745">
    <property type="component" value="Unassembled WGS sequence"/>
</dbReference>
<evidence type="ECO:0000313" key="2">
    <source>
        <dbReference type="EMBL" id="PZF72203.1"/>
    </source>
</evidence>
<comment type="caution">
    <text evidence="2">The sequence shown here is derived from an EMBL/GenBank/DDBJ whole genome shotgun (WGS) entry which is preliminary data.</text>
</comment>
<dbReference type="EMBL" id="QKTW01000019">
    <property type="protein sequence ID" value="PZF72203.1"/>
    <property type="molecule type" value="Genomic_DNA"/>
</dbReference>
<evidence type="ECO:0008006" key="4">
    <source>
        <dbReference type="Google" id="ProtNLM"/>
    </source>
</evidence>
<name>A0A2W2BWH7_9BACT</name>
<organism evidence="2 3">
    <name type="scientific">Taibaiella soli</name>
    <dbReference type="NCBI Taxonomy" id="1649169"/>
    <lineage>
        <taxon>Bacteria</taxon>
        <taxon>Pseudomonadati</taxon>
        <taxon>Bacteroidota</taxon>
        <taxon>Chitinophagia</taxon>
        <taxon>Chitinophagales</taxon>
        <taxon>Chitinophagaceae</taxon>
        <taxon>Taibaiella</taxon>
    </lineage>
</organism>
<keyword evidence="1" id="KW-0732">Signal</keyword>
<feature type="chain" id="PRO_5016179743" description="Outer membrane protein beta-barrel domain-containing protein" evidence="1">
    <location>
        <begin position="23"/>
        <end position="191"/>
    </location>
</feature>
<dbReference type="AlphaFoldDB" id="A0A2W2BWH7"/>
<protein>
    <recommendedName>
        <fullName evidence="4">Outer membrane protein beta-barrel domain-containing protein</fullName>
    </recommendedName>
</protein>
<sequence>MNFRSVYMLFLLVVAVLTKSTAQTSLFSTQLNLSMGATRVAKGDYPQTGFSTSVKEMYLVTGAIYIEGGLCTSFLNSLQKNDGIYHNHQATLLTAPVGVGFYMGDDRLYLNFGMDFLTGVYTNTPKEIPSPRQWVVGYMPEFGFSLKVGRYHKRGFGLGMMGRILLIQSADSGESNNPHVGFAGVGMVFRF</sequence>